<comment type="caution">
    <text evidence="1">The sequence shown here is derived from an EMBL/GenBank/DDBJ whole genome shotgun (WGS) entry which is preliminary data.</text>
</comment>
<accession>A0ABQ4TH17</accession>
<reference evidence="1" key="1">
    <citation type="journal article" date="2021" name="Front. Microbiol.">
        <title>Comprehensive Comparative Genomics and Phenotyping of Methylobacterium Species.</title>
        <authorList>
            <person name="Alessa O."/>
            <person name="Ogura Y."/>
            <person name="Fujitani Y."/>
            <person name="Takami H."/>
            <person name="Hayashi T."/>
            <person name="Sahin N."/>
            <person name="Tani A."/>
        </authorList>
    </citation>
    <scope>NUCLEOTIDE SEQUENCE</scope>
    <source>
        <strain evidence="1">NBRC 15689</strain>
    </source>
</reference>
<organism evidence="1 2">
    <name type="scientific">Methylobacterium organophilum</name>
    <dbReference type="NCBI Taxonomy" id="410"/>
    <lineage>
        <taxon>Bacteria</taxon>
        <taxon>Pseudomonadati</taxon>
        <taxon>Pseudomonadota</taxon>
        <taxon>Alphaproteobacteria</taxon>
        <taxon>Hyphomicrobiales</taxon>
        <taxon>Methylobacteriaceae</taxon>
        <taxon>Methylobacterium</taxon>
    </lineage>
</organism>
<evidence type="ECO:0000313" key="2">
    <source>
        <dbReference type="Proteomes" id="UP001055156"/>
    </source>
</evidence>
<proteinExistence type="predicted"/>
<keyword evidence="2" id="KW-1185">Reference proteome</keyword>
<protein>
    <submittedName>
        <fullName evidence="1">Uncharacterized protein</fullName>
    </submittedName>
</protein>
<evidence type="ECO:0000313" key="1">
    <source>
        <dbReference type="EMBL" id="GJE29642.1"/>
    </source>
</evidence>
<reference evidence="1" key="2">
    <citation type="submission" date="2021-08" db="EMBL/GenBank/DDBJ databases">
        <authorList>
            <person name="Tani A."/>
            <person name="Ola A."/>
            <person name="Ogura Y."/>
            <person name="Katsura K."/>
            <person name="Hayashi T."/>
        </authorList>
    </citation>
    <scope>NUCLEOTIDE SEQUENCE</scope>
    <source>
        <strain evidence="1">NBRC 15689</strain>
    </source>
</reference>
<dbReference type="RefSeq" id="WP_238314642.1">
    <property type="nucleotide sequence ID" value="NZ_BPQV01000017.1"/>
</dbReference>
<dbReference type="Proteomes" id="UP001055156">
    <property type="component" value="Unassembled WGS sequence"/>
</dbReference>
<gene>
    <name evidence="1" type="ORF">LKMONMHP_4526</name>
</gene>
<name>A0ABQ4TH17_METOR</name>
<sequence length="456" mass="49309">MLASARATKSPSESMPSATIIDRFPFEHGRLIPGQILLTARETVRVSGPVLALVEGIEIGRSRPLGTCLLGEEVAISIRRFPFVALPCEIRFSDEESREVAPPIPIRSAAEAIRLAGPGEITCDGLRIENGVVIGTVTNALNGLAVPVLVAKVNEVVRQVQIGPMHLRDEGGSTCQISLALEAGDLTETGASIGIHTLPSLEPIASLHFARTDRDALAEAVTQLEAKVAQLGARARIDAVSNRRFLEEAIAHQQMRLNEVIEYFSALVYDRGLQAPDDPSSAAEIDQTVQAFYETIRQPRSGRIAPCAKDVLRLDPGHASYGDDWHRLETTDGVASRWMPKSATLLNPFADRRATGLLISVVSYIGDTPPDLFLMLDNEAALSGEPLGLVDGRSHTIRFTLPAPRYFGVARLIASRATRPVDIDKASSDTRTLSFNISGVRLLLEPEEDGVRNLPS</sequence>
<dbReference type="EMBL" id="BPQV01000017">
    <property type="protein sequence ID" value="GJE29642.1"/>
    <property type="molecule type" value="Genomic_DNA"/>
</dbReference>